<dbReference type="eggNOG" id="KOG1304">
    <property type="taxonomic scope" value="Eukaryota"/>
</dbReference>
<protein>
    <recommendedName>
        <fullName evidence="6">Amino acid transporter transmembrane domain-containing protein</fullName>
    </recommendedName>
</protein>
<feature type="transmembrane region" description="Helical" evidence="5">
    <location>
        <begin position="147"/>
        <end position="167"/>
    </location>
</feature>
<keyword evidence="4 5" id="KW-0472">Membrane</keyword>
<feature type="transmembrane region" description="Helical" evidence="5">
    <location>
        <begin position="319"/>
        <end position="341"/>
    </location>
</feature>
<dbReference type="OrthoDB" id="1684102at2759"/>
<evidence type="ECO:0000313" key="7">
    <source>
        <dbReference type="EnsemblProtists" id="EKX44947"/>
    </source>
</evidence>
<feature type="transmembrane region" description="Helical" evidence="5">
    <location>
        <begin position="231"/>
        <end position="248"/>
    </location>
</feature>
<dbReference type="EnsemblProtists" id="EKX44947">
    <property type="protein sequence ID" value="EKX44947"/>
    <property type="gene ID" value="GUITHDRAFT_39743"/>
</dbReference>
<reference evidence="7" key="3">
    <citation type="submission" date="2015-06" db="UniProtKB">
        <authorList>
            <consortium name="EnsemblProtists"/>
        </authorList>
    </citation>
    <scope>IDENTIFICATION</scope>
</reference>
<evidence type="ECO:0000256" key="1">
    <source>
        <dbReference type="ARBA" id="ARBA00004141"/>
    </source>
</evidence>
<name>A0A0C3TM09_GUITC</name>
<evidence type="ECO:0000256" key="3">
    <source>
        <dbReference type="ARBA" id="ARBA00022989"/>
    </source>
</evidence>
<keyword evidence="2 5" id="KW-0812">Transmembrane</keyword>
<dbReference type="STRING" id="905079.L1J9F5"/>
<feature type="transmembrane region" description="Helical" evidence="5">
    <location>
        <begin position="192"/>
        <end position="210"/>
    </location>
</feature>
<proteinExistence type="predicted"/>
<dbReference type="Proteomes" id="UP000011087">
    <property type="component" value="Unassembled WGS sequence"/>
</dbReference>
<reference evidence="8" key="2">
    <citation type="submission" date="2012-11" db="EMBL/GenBank/DDBJ databases">
        <authorList>
            <person name="Kuo A."/>
            <person name="Curtis B.A."/>
            <person name="Tanifuji G."/>
            <person name="Burki F."/>
            <person name="Gruber A."/>
            <person name="Irimia M."/>
            <person name="Maruyama S."/>
            <person name="Arias M.C."/>
            <person name="Ball S.G."/>
            <person name="Gile G.H."/>
            <person name="Hirakawa Y."/>
            <person name="Hopkins J.F."/>
            <person name="Rensing S.A."/>
            <person name="Schmutz J."/>
            <person name="Symeonidi A."/>
            <person name="Elias M."/>
            <person name="Eveleigh R.J."/>
            <person name="Herman E.K."/>
            <person name="Klute M.J."/>
            <person name="Nakayama T."/>
            <person name="Obornik M."/>
            <person name="Reyes-Prieto A."/>
            <person name="Armbrust E.V."/>
            <person name="Aves S.J."/>
            <person name="Beiko R.G."/>
            <person name="Coutinho P."/>
            <person name="Dacks J.B."/>
            <person name="Durnford D.G."/>
            <person name="Fast N.M."/>
            <person name="Green B.R."/>
            <person name="Grisdale C."/>
            <person name="Hempe F."/>
            <person name="Henrissat B."/>
            <person name="Hoppner M.P."/>
            <person name="Ishida K.-I."/>
            <person name="Kim E."/>
            <person name="Koreny L."/>
            <person name="Kroth P.G."/>
            <person name="Liu Y."/>
            <person name="Malik S.-B."/>
            <person name="Maier U.G."/>
            <person name="McRose D."/>
            <person name="Mock T."/>
            <person name="Neilson J.A."/>
            <person name="Onodera N.T."/>
            <person name="Poole A.M."/>
            <person name="Pritham E.J."/>
            <person name="Richards T.A."/>
            <person name="Rocap G."/>
            <person name="Roy S.W."/>
            <person name="Sarai C."/>
            <person name="Schaack S."/>
            <person name="Shirato S."/>
            <person name="Slamovits C.H."/>
            <person name="Spencer D.F."/>
            <person name="Suzuki S."/>
            <person name="Worden A.Z."/>
            <person name="Zauner S."/>
            <person name="Barry K."/>
            <person name="Bell C."/>
            <person name="Bharti A.K."/>
            <person name="Crow J.A."/>
            <person name="Grimwood J."/>
            <person name="Kramer R."/>
            <person name="Lindquist E."/>
            <person name="Lucas S."/>
            <person name="Salamov A."/>
            <person name="McFadden G.I."/>
            <person name="Lane C.E."/>
            <person name="Keeling P.J."/>
            <person name="Gray M.W."/>
            <person name="Grigoriev I.V."/>
            <person name="Archibald J.M."/>
        </authorList>
    </citation>
    <scope>NUCLEOTIDE SEQUENCE</scope>
    <source>
        <strain evidence="8">CCMP2712</strain>
    </source>
</reference>
<dbReference type="PANTHER" id="PTHR22950">
    <property type="entry name" value="AMINO ACID TRANSPORTER"/>
    <property type="match status" value="1"/>
</dbReference>
<feature type="transmembrane region" description="Helical" evidence="5">
    <location>
        <begin position="294"/>
        <end position="313"/>
    </location>
</feature>
<evidence type="ECO:0000259" key="6">
    <source>
        <dbReference type="Pfam" id="PF01490"/>
    </source>
</evidence>
<keyword evidence="8" id="KW-1185">Reference proteome</keyword>
<dbReference type="PaxDb" id="55529-EKX44947"/>
<dbReference type="Pfam" id="PF01490">
    <property type="entry name" value="Aa_trans"/>
    <property type="match status" value="1"/>
</dbReference>
<dbReference type="OMA" id="MYSGLVM"/>
<dbReference type="PANTHER" id="PTHR22950:SF349">
    <property type="entry name" value="AMINO ACID TRANSPORTER TRANSMEMBRANE DOMAIN-CONTAINING PROTEIN"/>
    <property type="match status" value="1"/>
</dbReference>
<dbReference type="HOGENOM" id="CLU_009646_0_1_1"/>
<feature type="transmembrane region" description="Helical" evidence="5">
    <location>
        <begin position="260"/>
        <end position="282"/>
    </location>
</feature>
<evidence type="ECO:0000256" key="5">
    <source>
        <dbReference type="SAM" id="Phobius"/>
    </source>
</evidence>
<reference evidence="8" key="1">
    <citation type="journal article" date="2012" name="Nature">
        <title>Algal genomes reveal evolutionary mosaicism and the fate of nucleomorphs.</title>
        <authorList>
            <consortium name="DOE Joint Genome Institute"/>
            <person name="Curtis B.A."/>
            <person name="Tanifuji G."/>
            <person name="Burki F."/>
            <person name="Gruber A."/>
            <person name="Irimia M."/>
            <person name="Maruyama S."/>
            <person name="Arias M.C."/>
            <person name="Ball S.G."/>
            <person name="Gile G.H."/>
            <person name="Hirakawa Y."/>
            <person name="Hopkins J.F."/>
            <person name="Kuo A."/>
            <person name="Rensing S.A."/>
            <person name="Schmutz J."/>
            <person name="Symeonidi A."/>
            <person name="Elias M."/>
            <person name="Eveleigh R.J."/>
            <person name="Herman E.K."/>
            <person name="Klute M.J."/>
            <person name="Nakayama T."/>
            <person name="Obornik M."/>
            <person name="Reyes-Prieto A."/>
            <person name="Armbrust E.V."/>
            <person name="Aves S.J."/>
            <person name="Beiko R.G."/>
            <person name="Coutinho P."/>
            <person name="Dacks J.B."/>
            <person name="Durnford D.G."/>
            <person name="Fast N.M."/>
            <person name="Green B.R."/>
            <person name="Grisdale C.J."/>
            <person name="Hempel F."/>
            <person name="Henrissat B."/>
            <person name="Hoppner M.P."/>
            <person name="Ishida K."/>
            <person name="Kim E."/>
            <person name="Koreny L."/>
            <person name="Kroth P.G."/>
            <person name="Liu Y."/>
            <person name="Malik S.B."/>
            <person name="Maier U.G."/>
            <person name="McRose D."/>
            <person name="Mock T."/>
            <person name="Neilson J.A."/>
            <person name="Onodera N.T."/>
            <person name="Poole A.M."/>
            <person name="Pritham E.J."/>
            <person name="Richards T.A."/>
            <person name="Rocap G."/>
            <person name="Roy S.W."/>
            <person name="Sarai C."/>
            <person name="Schaack S."/>
            <person name="Shirato S."/>
            <person name="Slamovits C.H."/>
            <person name="Spencer D.F."/>
            <person name="Suzuki S."/>
            <person name="Worden A.Z."/>
            <person name="Zauner S."/>
            <person name="Barry K."/>
            <person name="Bell C."/>
            <person name="Bharti A.K."/>
            <person name="Crow J.A."/>
            <person name="Grimwood J."/>
            <person name="Kramer R."/>
            <person name="Lindquist E."/>
            <person name="Lucas S."/>
            <person name="Salamov A."/>
            <person name="McFadden G.I."/>
            <person name="Lane C.E."/>
            <person name="Keeling P.J."/>
            <person name="Gray M.W."/>
            <person name="Grigoriev I.V."/>
            <person name="Archibald J.M."/>
        </authorList>
    </citation>
    <scope>NUCLEOTIDE SEQUENCE</scope>
    <source>
        <strain evidence="8">CCMP2712</strain>
    </source>
</reference>
<feature type="transmembrane region" description="Helical" evidence="5">
    <location>
        <begin position="353"/>
        <end position="372"/>
    </location>
</feature>
<evidence type="ECO:0000256" key="2">
    <source>
        <dbReference type="ARBA" id="ARBA00022692"/>
    </source>
</evidence>
<accession>A0A0C3TM09</accession>
<dbReference type="InterPro" id="IPR013057">
    <property type="entry name" value="AA_transpt_TM"/>
</dbReference>
<feature type="domain" description="Amino acid transporter transmembrane" evidence="6">
    <location>
        <begin position="3"/>
        <end position="371"/>
    </location>
</feature>
<feature type="transmembrane region" description="Helical" evidence="5">
    <location>
        <begin position="65"/>
        <end position="98"/>
    </location>
</feature>
<comment type="subcellular location">
    <subcellularLocation>
        <location evidence="1">Membrane</location>
        <topology evidence="1">Multi-pass membrane protein</topology>
    </subcellularLocation>
</comment>
<evidence type="ECO:0000313" key="8">
    <source>
        <dbReference type="Proteomes" id="UP000011087"/>
    </source>
</evidence>
<sequence>MFKSSFGIGMLSLPYAFSKSGMVPGMIAICIIAKITNFSTKLLVWNKRKLQSGTNSVLGIPDIAYLCWGWPGLAVASAVIICCQVGNCIAYTIFLALTTSSLLEESSAGFGILQESESPFIPLALCWAVLFSFLVQMKELKTYAPLLFTAQIAHITAVITIIFYGLLHDHVCGEVEVKVFCSVRVGTHWETFPIFLGIAVFAVEGIPMVLAIENSMATPERFETAFDRAQICLVSCFLAFGVMGYWLYGDNTKSVIVLNVLGTTGLMVKALLCLVISLSYPLQFMPAGEWKEKFWMVLKVCAVLGGAWVAIIFPHFGHFLSILGSITFSLITFFLPPLFYLQTFHWQVSNRMLAACLLTSCFGVAVTCVGLWSNL</sequence>
<feature type="transmembrane region" description="Helical" evidence="5">
    <location>
        <begin position="20"/>
        <end position="44"/>
    </location>
</feature>
<evidence type="ECO:0000256" key="4">
    <source>
        <dbReference type="ARBA" id="ARBA00023136"/>
    </source>
</evidence>
<organism evidence="7 8">
    <name type="scientific">Guillardia theta (strain CCMP2712)</name>
    <name type="common">Cryptophyte</name>
    <dbReference type="NCBI Taxonomy" id="905079"/>
    <lineage>
        <taxon>Eukaryota</taxon>
        <taxon>Cryptophyceae</taxon>
        <taxon>Pyrenomonadales</taxon>
        <taxon>Geminigeraceae</taxon>
        <taxon>Guillardia</taxon>
    </lineage>
</organism>
<keyword evidence="3 5" id="KW-1133">Transmembrane helix</keyword>